<dbReference type="Proteomes" id="UP000008694">
    <property type="component" value="Unassembled WGS sequence"/>
</dbReference>
<dbReference type="GO" id="GO:0009451">
    <property type="term" value="P:RNA modification"/>
    <property type="evidence" value="ECO:0007669"/>
    <property type="project" value="InterPro"/>
</dbReference>
<evidence type="ECO:0000259" key="3">
    <source>
        <dbReference type="Pfam" id="PF22926"/>
    </source>
</evidence>
<gene>
    <name evidence="4" type="ORF">ARALYDRAFT_347015</name>
</gene>
<accession>D7LR65</accession>
<dbReference type="InterPro" id="IPR046960">
    <property type="entry name" value="PPR_At4g14850-like_plant"/>
</dbReference>
<dbReference type="Pfam" id="PF22926">
    <property type="entry name" value="C1-like_CT"/>
    <property type="match status" value="1"/>
</dbReference>
<evidence type="ECO:0000256" key="1">
    <source>
        <dbReference type="ARBA" id="ARBA00022737"/>
    </source>
</evidence>
<dbReference type="InterPro" id="IPR054483">
    <property type="entry name" value="DC1-like_CT"/>
</dbReference>
<dbReference type="HOGENOM" id="CLU_1013173_0_0_1"/>
<dbReference type="InterPro" id="IPR002885">
    <property type="entry name" value="PPR_rpt"/>
</dbReference>
<feature type="domain" description="DC1-like C-terminal" evidence="3">
    <location>
        <begin position="28"/>
        <end position="67"/>
    </location>
</feature>
<dbReference type="PANTHER" id="PTHR47926">
    <property type="entry name" value="PENTATRICOPEPTIDE REPEAT-CONTAINING PROTEIN"/>
    <property type="match status" value="1"/>
</dbReference>
<sequence length="275" mass="31543">MYMKPGNSVQDYISKHSLGFEGTKWTDVRVFLNSSLSRPICTGCMRRCPFPIVFKGYNTIFCSWDCIGYGDTVFDHPSSQILEHLEGGNVSKAVSALFASPEPVGYWLYERLFRPCSSKSLLVQARKVQSHLVTFSPLPPSFLLNRAIEAYGKCGCVDDARELFEQMPERDGGSWNAVITAFMWFSLGPELHCAVVKYGYSGNVDLETSIVDVYTRAYMREVTVIDPKWLVELAPRFFKVSDPTKMSKRKRQERIEPLYDRYHEPNSWRLSKRRA</sequence>
<evidence type="ECO:0000256" key="2">
    <source>
        <dbReference type="PROSITE-ProRule" id="PRU00708"/>
    </source>
</evidence>
<name>D7LR65_ARALL</name>
<keyword evidence="1" id="KW-0677">Repeat</keyword>
<dbReference type="Gramene" id="fgenesh1_pg.C_scaffold_5000407">
    <property type="protein sequence ID" value="fgenesh1_pg.C_scaffold_5000407"/>
    <property type="gene ID" value="fgenesh1_pg.C_scaffold_5000407"/>
</dbReference>
<feature type="repeat" description="PPR" evidence="2">
    <location>
        <begin position="140"/>
        <end position="170"/>
    </location>
</feature>
<dbReference type="NCBIfam" id="TIGR00756">
    <property type="entry name" value="PPR"/>
    <property type="match status" value="1"/>
</dbReference>
<proteinExistence type="predicted"/>
<dbReference type="InterPro" id="IPR011990">
    <property type="entry name" value="TPR-like_helical_dom_sf"/>
</dbReference>
<evidence type="ECO:0000313" key="5">
    <source>
        <dbReference type="Proteomes" id="UP000008694"/>
    </source>
</evidence>
<evidence type="ECO:0000313" key="4">
    <source>
        <dbReference type="EMBL" id="EFH53241.1"/>
    </source>
</evidence>
<dbReference type="Pfam" id="PF01535">
    <property type="entry name" value="PPR"/>
    <property type="match status" value="1"/>
</dbReference>
<keyword evidence="5" id="KW-1185">Reference proteome</keyword>
<organism evidence="5">
    <name type="scientific">Arabidopsis lyrata subsp. lyrata</name>
    <name type="common">Lyre-leaved rock-cress</name>
    <dbReference type="NCBI Taxonomy" id="81972"/>
    <lineage>
        <taxon>Eukaryota</taxon>
        <taxon>Viridiplantae</taxon>
        <taxon>Streptophyta</taxon>
        <taxon>Embryophyta</taxon>
        <taxon>Tracheophyta</taxon>
        <taxon>Spermatophyta</taxon>
        <taxon>Magnoliopsida</taxon>
        <taxon>eudicotyledons</taxon>
        <taxon>Gunneridae</taxon>
        <taxon>Pentapetalae</taxon>
        <taxon>rosids</taxon>
        <taxon>malvids</taxon>
        <taxon>Brassicales</taxon>
        <taxon>Brassicaceae</taxon>
        <taxon>Camelineae</taxon>
        <taxon>Arabidopsis</taxon>
    </lineage>
</organism>
<reference evidence="5" key="1">
    <citation type="journal article" date="2011" name="Nat. Genet.">
        <title>The Arabidopsis lyrata genome sequence and the basis of rapid genome size change.</title>
        <authorList>
            <person name="Hu T.T."/>
            <person name="Pattyn P."/>
            <person name="Bakker E.G."/>
            <person name="Cao J."/>
            <person name="Cheng J.-F."/>
            <person name="Clark R.M."/>
            <person name="Fahlgren N."/>
            <person name="Fawcett J.A."/>
            <person name="Grimwood J."/>
            <person name="Gundlach H."/>
            <person name="Haberer G."/>
            <person name="Hollister J.D."/>
            <person name="Ossowski S."/>
            <person name="Ottilar R.P."/>
            <person name="Salamov A.A."/>
            <person name="Schneeberger K."/>
            <person name="Spannagl M."/>
            <person name="Wang X."/>
            <person name="Yang L."/>
            <person name="Nasrallah M.E."/>
            <person name="Bergelson J."/>
            <person name="Carrington J.C."/>
            <person name="Gaut B.S."/>
            <person name="Schmutz J."/>
            <person name="Mayer K.F.X."/>
            <person name="Van de Peer Y."/>
            <person name="Grigoriev I.V."/>
            <person name="Nordborg M."/>
            <person name="Weigel D."/>
            <person name="Guo Y.-L."/>
        </authorList>
    </citation>
    <scope>NUCLEOTIDE SEQUENCE [LARGE SCALE GENOMIC DNA]</scope>
    <source>
        <strain evidence="5">cv. MN47</strain>
    </source>
</reference>
<dbReference type="GO" id="GO:0003723">
    <property type="term" value="F:RNA binding"/>
    <property type="evidence" value="ECO:0007669"/>
    <property type="project" value="InterPro"/>
</dbReference>
<dbReference type="EMBL" id="GL348717">
    <property type="protein sequence ID" value="EFH53241.1"/>
    <property type="molecule type" value="Genomic_DNA"/>
</dbReference>
<dbReference type="eggNOG" id="KOG0922">
    <property type="taxonomic scope" value="Eukaryota"/>
</dbReference>
<dbReference type="STRING" id="81972.D7LR65"/>
<protein>
    <recommendedName>
        <fullName evidence="3">DC1-like C-terminal domain-containing protein</fullName>
    </recommendedName>
</protein>
<dbReference type="Gene3D" id="1.25.40.10">
    <property type="entry name" value="Tetratricopeptide repeat domain"/>
    <property type="match status" value="1"/>
</dbReference>
<dbReference type="eggNOG" id="KOG4197">
    <property type="taxonomic scope" value="Eukaryota"/>
</dbReference>
<dbReference type="PROSITE" id="PS51375">
    <property type="entry name" value="PPR"/>
    <property type="match status" value="1"/>
</dbReference>
<dbReference type="AlphaFoldDB" id="D7LR65"/>